<comment type="caution">
    <text evidence="1">The sequence shown here is derived from an EMBL/GenBank/DDBJ whole genome shotgun (WGS) entry which is preliminary data.</text>
</comment>
<dbReference type="EMBL" id="JAGGKG010000019">
    <property type="protein sequence ID" value="MBP1906860.1"/>
    <property type="molecule type" value="Genomic_DNA"/>
</dbReference>
<dbReference type="InterPro" id="IPR058600">
    <property type="entry name" value="YhjD-like"/>
</dbReference>
<dbReference type="Proteomes" id="UP001519272">
    <property type="component" value="Unassembled WGS sequence"/>
</dbReference>
<evidence type="ECO:0000313" key="1">
    <source>
        <dbReference type="EMBL" id="MBP1906860.1"/>
    </source>
</evidence>
<keyword evidence="2" id="KW-1185">Reference proteome</keyword>
<dbReference type="Pfam" id="PF26325">
    <property type="entry name" value="YhjD"/>
    <property type="match status" value="1"/>
</dbReference>
<organism evidence="1 2">
    <name type="scientific">Paenibacillus turicensis</name>
    <dbReference type="NCBI Taxonomy" id="160487"/>
    <lineage>
        <taxon>Bacteria</taxon>
        <taxon>Bacillati</taxon>
        <taxon>Bacillota</taxon>
        <taxon>Bacilli</taxon>
        <taxon>Bacillales</taxon>
        <taxon>Paenibacillaceae</taxon>
        <taxon>Paenibacillus</taxon>
    </lineage>
</organism>
<sequence>MYGTAEDMYYVKLYLLLPLVLTAFERDKNLATTTFKTPEPYLNTIEHAMRSVEKDLKNVRAYFRQKGIKVYKESRHLKGVHAEYLCRGYHCEMNLLSEMVATECRVLMEKYLGLDIGKYRNKNIPADLQEFSMYQ</sequence>
<evidence type="ECO:0000313" key="2">
    <source>
        <dbReference type="Proteomes" id="UP001519272"/>
    </source>
</evidence>
<proteinExistence type="predicted"/>
<name>A0ABS4FW97_9BACL</name>
<protein>
    <submittedName>
        <fullName evidence="1">Uncharacterized protein</fullName>
    </submittedName>
</protein>
<reference evidence="1 2" key="1">
    <citation type="submission" date="2021-03" db="EMBL/GenBank/DDBJ databases">
        <title>Genomic Encyclopedia of Type Strains, Phase IV (KMG-IV): sequencing the most valuable type-strain genomes for metagenomic binning, comparative biology and taxonomic classification.</title>
        <authorList>
            <person name="Goeker M."/>
        </authorList>
    </citation>
    <scope>NUCLEOTIDE SEQUENCE [LARGE SCALE GENOMIC DNA]</scope>
    <source>
        <strain evidence="1 2">DSM 14349</strain>
    </source>
</reference>
<gene>
    <name evidence="1" type="ORF">J2Z32_003525</name>
</gene>
<accession>A0ABS4FW97</accession>
<dbReference type="RefSeq" id="WP_210090451.1">
    <property type="nucleotide sequence ID" value="NZ_JAGGKG010000019.1"/>
</dbReference>